<comment type="caution">
    <text evidence="3">The sequence shown here is derived from an EMBL/GenBank/DDBJ whole genome shotgun (WGS) entry which is preliminary data.</text>
</comment>
<keyword evidence="4" id="KW-1185">Reference proteome</keyword>
<feature type="compositionally biased region" description="Acidic residues" evidence="1">
    <location>
        <begin position="207"/>
        <end position="219"/>
    </location>
</feature>
<dbReference type="Pfam" id="PF20150">
    <property type="entry name" value="2EXR"/>
    <property type="match status" value="1"/>
</dbReference>
<evidence type="ECO:0000313" key="4">
    <source>
        <dbReference type="Proteomes" id="UP001444661"/>
    </source>
</evidence>
<accession>A0ABR1T547</accession>
<dbReference type="InterPro" id="IPR045518">
    <property type="entry name" value="2EXR"/>
</dbReference>
<sequence length="286" mass="33261">MSTRTGTIAYLGTILTAVRDRARLFLQQLLGRAKPPPEETTFPLYQRLPDELKIIVWEQFVKSEAASRIVPLNVSLGDFGDPSVVPDDHWLVLSLMPLRRLVSPALSVCLESRKAALRHYRTRVNIYEMPLHPHWQSFEDFVEERSRWRERNQDQTTLGPARADLRRRFFRPLVTDTQPVWADRASYTDRIGERILYRASDDLCSGPDEDDTHETEEEETRAQQEFTEDANYRGCVYLDLATDRFMDTSQWCAVWPTEKLHYGFRELSDSLNDFKYNGGVPLDEST</sequence>
<evidence type="ECO:0000256" key="1">
    <source>
        <dbReference type="SAM" id="MobiDB-lite"/>
    </source>
</evidence>
<gene>
    <name evidence="3" type="ORF">PG993_006237</name>
</gene>
<feature type="region of interest" description="Disordered" evidence="1">
    <location>
        <begin position="201"/>
        <end position="226"/>
    </location>
</feature>
<dbReference type="EMBL" id="JAQQWK010000005">
    <property type="protein sequence ID" value="KAK8041714.1"/>
    <property type="molecule type" value="Genomic_DNA"/>
</dbReference>
<dbReference type="Proteomes" id="UP001444661">
    <property type="component" value="Unassembled WGS sequence"/>
</dbReference>
<organism evidence="3 4">
    <name type="scientific">Apiospora rasikravindrae</name>
    <dbReference type="NCBI Taxonomy" id="990691"/>
    <lineage>
        <taxon>Eukaryota</taxon>
        <taxon>Fungi</taxon>
        <taxon>Dikarya</taxon>
        <taxon>Ascomycota</taxon>
        <taxon>Pezizomycotina</taxon>
        <taxon>Sordariomycetes</taxon>
        <taxon>Xylariomycetidae</taxon>
        <taxon>Amphisphaeriales</taxon>
        <taxon>Apiosporaceae</taxon>
        <taxon>Apiospora</taxon>
    </lineage>
</organism>
<feature type="domain" description="2EXR" evidence="2">
    <location>
        <begin position="42"/>
        <end position="125"/>
    </location>
</feature>
<name>A0ABR1T547_9PEZI</name>
<proteinExistence type="predicted"/>
<reference evidence="3 4" key="1">
    <citation type="submission" date="2023-01" db="EMBL/GenBank/DDBJ databases">
        <title>Analysis of 21 Apiospora genomes using comparative genomics revels a genus with tremendous synthesis potential of carbohydrate active enzymes and secondary metabolites.</title>
        <authorList>
            <person name="Sorensen T."/>
        </authorList>
    </citation>
    <scope>NUCLEOTIDE SEQUENCE [LARGE SCALE GENOMIC DNA]</scope>
    <source>
        <strain evidence="3 4">CBS 33761</strain>
    </source>
</reference>
<evidence type="ECO:0000313" key="3">
    <source>
        <dbReference type="EMBL" id="KAK8041714.1"/>
    </source>
</evidence>
<evidence type="ECO:0000259" key="2">
    <source>
        <dbReference type="Pfam" id="PF20150"/>
    </source>
</evidence>
<protein>
    <recommendedName>
        <fullName evidence="2">2EXR domain-containing protein</fullName>
    </recommendedName>
</protein>